<reference evidence="1 2" key="1">
    <citation type="submission" date="2019-02" db="EMBL/GenBank/DDBJ databases">
        <title>Deep-cultivation of Planctomycetes and their phenomic and genomic characterization uncovers novel biology.</title>
        <authorList>
            <person name="Wiegand S."/>
            <person name="Jogler M."/>
            <person name="Boedeker C."/>
            <person name="Pinto D."/>
            <person name="Vollmers J."/>
            <person name="Rivas-Marin E."/>
            <person name="Kohn T."/>
            <person name="Peeters S.H."/>
            <person name="Heuer A."/>
            <person name="Rast P."/>
            <person name="Oberbeckmann S."/>
            <person name="Bunk B."/>
            <person name="Jeske O."/>
            <person name="Meyerdierks A."/>
            <person name="Storesund J.E."/>
            <person name="Kallscheuer N."/>
            <person name="Luecker S."/>
            <person name="Lage O.M."/>
            <person name="Pohl T."/>
            <person name="Merkel B.J."/>
            <person name="Hornburger P."/>
            <person name="Mueller R.-W."/>
            <person name="Bruemmer F."/>
            <person name="Labrenz M."/>
            <person name="Spormann A.M."/>
            <person name="Op Den Camp H."/>
            <person name="Overmann J."/>
            <person name="Amann R."/>
            <person name="Jetten M.S.M."/>
            <person name="Mascher T."/>
            <person name="Medema M.H."/>
            <person name="Devos D.P."/>
            <person name="Kaster A.-K."/>
            <person name="Ovreas L."/>
            <person name="Rohde M."/>
            <person name="Galperin M.Y."/>
            <person name="Jogler C."/>
        </authorList>
    </citation>
    <scope>NUCLEOTIDE SEQUENCE [LARGE SCALE GENOMIC DNA]</scope>
    <source>
        <strain evidence="1 2">Pla52n</strain>
    </source>
</reference>
<proteinExistence type="predicted"/>
<accession>A0A5C6AKG7</accession>
<comment type="caution">
    <text evidence="1">The sequence shown here is derived from an EMBL/GenBank/DDBJ whole genome shotgun (WGS) entry which is preliminary data.</text>
</comment>
<evidence type="ECO:0000313" key="1">
    <source>
        <dbReference type="EMBL" id="TWT98653.1"/>
    </source>
</evidence>
<dbReference type="Proteomes" id="UP000320176">
    <property type="component" value="Unassembled WGS sequence"/>
</dbReference>
<organism evidence="1 2">
    <name type="scientific">Stieleria varia</name>
    <dbReference type="NCBI Taxonomy" id="2528005"/>
    <lineage>
        <taxon>Bacteria</taxon>
        <taxon>Pseudomonadati</taxon>
        <taxon>Planctomycetota</taxon>
        <taxon>Planctomycetia</taxon>
        <taxon>Pirellulales</taxon>
        <taxon>Pirellulaceae</taxon>
        <taxon>Stieleria</taxon>
    </lineage>
</organism>
<protein>
    <submittedName>
        <fullName evidence="1">Uncharacterized protein</fullName>
    </submittedName>
</protein>
<evidence type="ECO:0000313" key="2">
    <source>
        <dbReference type="Proteomes" id="UP000320176"/>
    </source>
</evidence>
<keyword evidence="2" id="KW-1185">Reference proteome</keyword>
<dbReference type="AlphaFoldDB" id="A0A5C6AKG7"/>
<dbReference type="EMBL" id="SJPN01000006">
    <property type="protein sequence ID" value="TWT98653.1"/>
    <property type="molecule type" value="Genomic_DNA"/>
</dbReference>
<gene>
    <name evidence="1" type="ORF">Pla52n_51700</name>
</gene>
<sequence length="494" mass="54515">MIFRGRSLHDYGLSREPDGHASAGTTPRTARLSMILPHFNTGLAISMLAIALLVAGCGRGDNPESSSSSGPALPEQPAQDFLSRTFATYQTATSYRDQGVVRLSVSINDRIQRETAPLNVSFHNQMFLLSAYDVRMWSDAKQVLLWLEDPTTDHHDSQVRVQRRKSGTRLQLEELLDDTIITERLNAGLAGPAPQLEWLFAPEPMEKLFQSENKIRYDGHETIDGTPCVIVHAQAGDDVYRFFIARDSMLIRRVELPPPRAEVIALATGADPLNVRVMGLELDLVGATLQPPAEMLQRPPMPQRPQWVHALVPLPPSPPSASLGRSLNNVRFGTELERELTSDGTVVVVFVADRVDLTDGGAMLTPHSAQSIASLNLWRQLLPGSMKRRLRSFAIVDNSSIAAELNQPGSLPALVDAQQRFQDATKTRPGDLVIIDGQRKVAWVQSGLNASGLPAFGTVVGDVLNKIEVSQRLHEQWQSDQKAYREKITELSVR</sequence>
<name>A0A5C6AKG7_9BACT</name>